<dbReference type="AlphaFoldDB" id="A0A348G267"/>
<keyword evidence="3" id="KW-1185">Reference proteome</keyword>
<proteinExistence type="predicted"/>
<name>A0A348G267_9HYPH</name>
<dbReference type="KEGG" id="blag:BLTE_23350"/>
<evidence type="ECO:0000313" key="2">
    <source>
        <dbReference type="EMBL" id="BBF93650.1"/>
    </source>
</evidence>
<reference evidence="2 3" key="1">
    <citation type="submission" date="2018-08" db="EMBL/GenBank/DDBJ databases">
        <title>Complete genome sequencing of Blastochloris tepida GI.</title>
        <authorList>
            <person name="Tsukatani Y."/>
            <person name="Mori H."/>
        </authorList>
    </citation>
    <scope>NUCLEOTIDE SEQUENCE [LARGE SCALE GENOMIC DNA]</scope>
    <source>
        <strain evidence="2 3">GI</strain>
    </source>
</reference>
<evidence type="ECO:0000256" key="1">
    <source>
        <dbReference type="SAM" id="SignalP"/>
    </source>
</evidence>
<dbReference type="Proteomes" id="UP000266934">
    <property type="component" value="Chromosome"/>
</dbReference>
<evidence type="ECO:0000313" key="3">
    <source>
        <dbReference type="Proteomes" id="UP000266934"/>
    </source>
</evidence>
<dbReference type="EMBL" id="AP018907">
    <property type="protein sequence ID" value="BBF93650.1"/>
    <property type="molecule type" value="Genomic_DNA"/>
</dbReference>
<dbReference type="InterPro" id="IPR010239">
    <property type="entry name" value="CHP02001"/>
</dbReference>
<organism evidence="2 3">
    <name type="scientific">Blastochloris tepida</name>
    <dbReference type="NCBI Taxonomy" id="2233851"/>
    <lineage>
        <taxon>Bacteria</taxon>
        <taxon>Pseudomonadati</taxon>
        <taxon>Pseudomonadota</taxon>
        <taxon>Alphaproteobacteria</taxon>
        <taxon>Hyphomicrobiales</taxon>
        <taxon>Blastochloridaceae</taxon>
        <taxon>Blastochloris</taxon>
    </lineage>
</organism>
<protein>
    <recommendedName>
        <fullName evidence="4">Outer membrane protein beta-barrel domain-containing protein</fullName>
    </recommendedName>
</protein>
<feature type="signal peptide" evidence="1">
    <location>
        <begin position="1"/>
        <end position="26"/>
    </location>
</feature>
<sequence>MSTMMKTFTTLTAAAAVLLAANSANAADLQAKTKTVEVPPPPSMFDIAFGAALSSNYLFRGISQSDNQPSVSAYFEPRLNFTPNFQAYLGIAGASIDFPNRAAAEIDLYGGIRPTFGKLALDIGGIYYWYPGGECYNYNFDGVAYSQVPGCTLEFNKYGVATLAKEDASFFEVYGKANLALTDAFSIGANIYYTDSYVNTGAEGIYYSGVAKYVFPSFANGVGVYVSGEVGYQDLGTTDDFYGYVSLPSYTTWNAGIGFTYKVFTLDLRYSDTDLSKTDCYLITGDFGANDLGQSKWCGATFLAKLSVDLTLDSLK</sequence>
<dbReference type="Pfam" id="PF09694">
    <property type="entry name" value="Gcw_chp"/>
    <property type="match status" value="1"/>
</dbReference>
<gene>
    <name evidence="2" type="ORF">BLTE_23350</name>
</gene>
<feature type="chain" id="PRO_5016872241" description="Outer membrane protein beta-barrel domain-containing protein" evidence="1">
    <location>
        <begin position="27"/>
        <end position="316"/>
    </location>
</feature>
<keyword evidence="1" id="KW-0732">Signal</keyword>
<accession>A0A348G267</accession>
<evidence type="ECO:0008006" key="4">
    <source>
        <dbReference type="Google" id="ProtNLM"/>
    </source>
</evidence>
<dbReference type="RefSeq" id="WP_342211490.1">
    <property type="nucleotide sequence ID" value="NZ_AP018907.1"/>
</dbReference>
<dbReference type="NCBIfam" id="TIGR02001">
    <property type="entry name" value="gcw_chp"/>
    <property type="match status" value="1"/>
</dbReference>